<dbReference type="CDD" id="cd02440">
    <property type="entry name" value="AdoMet_MTases"/>
    <property type="match status" value="1"/>
</dbReference>
<reference evidence="2" key="1">
    <citation type="submission" date="2017-01" db="EMBL/GenBank/DDBJ databases">
        <authorList>
            <person name="Varghese N."/>
            <person name="Submissions S."/>
        </authorList>
    </citation>
    <scope>NUCLEOTIDE SEQUENCE [LARGE SCALE GENOMIC DNA]</scope>
    <source>
        <strain evidence="2">DSM 19945</strain>
    </source>
</reference>
<keyword evidence="2" id="KW-1185">Reference proteome</keyword>
<dbReference type="GO" id="GO:0008168">
    <property type="term" value="F:methyltransferase activity"/>
    <property type="evidence" value="ECO:0007669"/>
    <property type="project" value="UniProtKB-KW"/>
</dbReference>
<accession>A0A1N7J5K3</accession>
<protein>
    <submittedName>
        <fullName evidence="1">Methyltransferase domain-containing protein</fullName>
    </submittedName>
</protein>
<name>A0A1N7J5K3_9RHOB</name>
<keyword evidence="1" id="KW-0489">Methyltransferase</keyword>
<sequence>MERRDIILKGISKTDLGIEVAPWLAAIAPRAAGYNIRILDVFDTETLRARGAADPNQSARDCTAIEEVDFVGSATEIAALVPETDHGRYDYIVSSHNFEHLPNPIKFLNGCAQVLRPGGVLSIAVPDHRGCFDVFRSRSTLADWIEASLSDPQKPSPAQVFRAQSVHARRQDTPSDPYAFQMGISPARLGCETDLRALYDDWKKGTALSEYIDTHCSVFTPASLELMLLDAQYLGLISLEVEEVSDTTGVEFYVRLRRPIAPRQLSPQEHIERRNTLLRRMVMEYSEKLPERKMPLLRKITRKLRALGRRLRGKTP</sequence>
<organism evidence="1 2">
    <name type="scientific">Rhodobacter aestuarii</name>
    <dbReference type="NCBI Taxonomy" id="453582"/>
    <lineage>
        <taxon>Bacteria</taxon>
        <taxon>Pseudomonadati</taxon>
        <taxon>Pseudomonadota</taxon>
        <taxon>Alphaproteobacteria</taxon>
        <taxon>Rhodobacterales</taxon>
        <taxon>Rhodobacter group</taxon>
        <taxon>Rhodobacter</taxon>
    </lineage>
</organism>
<dbReference type="GO" id="GO:0032259">
    <property type="term" value="P:methylation"/>
    <property type="evidence" value="ECO:0007669"/>
    <property type="project" value="UniProtKB-KW"/>
</dbReference>
<proteinExistence type="predicted"/>
<dbReference type="Proteomes" id="UP000186221">
    <property type="component" value="Unassembled WGS sequence"/>
</dbReference>
<gene>
    <name evidence="1" type="ORF">SAMN05421580_101366</name>
</gene>
<evidence type="ECO:0000313" key="1">
    <source>
        <dbReference type="EMBL" id="SIS44511.1"/>
    </source>
</evidence>
<dbReference type="Gene3D" id="3.40.50.150">
    <property type="entry name" value="Vaccinia Virus protein VP39"/>
    <property type="match status" value="1"/>
</dbReference>
<dbReference type="RefSeq" id="WP_076483317.1">
    <property type="nucleotide sequence ID" value="NZ_FTOG01000001.1"/>
</dbReference>
<dbReference type="InterPro" id="IPR029063">
    <property type="entry name" value="SAM-dependent_MTases_sf"/>
</dbReference>
<dbReference type="Pfam" id="PF13489">
    <property type="entry name" value="Methyltransf_23"/>
    <property type="match status" value="1"/>
</dbReference>
<dbReference type="EMBL" id="FTOG01000001">
    <property type="protein sequence ID" value="SIS44511.1"/>
    <property type="molecule type" value="Genomic_DNA"/>
</dbReference>
<keyword evidence="1" id="KW-0808">Transferase</keyword>
<dbReference type="SUPFAM" id="SSF53335">
    <property type="entry name" value="S-adenosyl-L-methionine-dependent methyltransferases"/>
    <property type="match status" value="1"/>
</dbReference>
<evidence type="ECO:0000313" key="2">
    <source>
        <dbReference type="Proteomes" id="UP000186221"/>
    </source>
</evidence>
<dbReference type="AlphaFoldDB" id="A0A1N7J5K3"/>